<reference evidence="8" key="1">
    <citation type="journal article" date="2013" name="Nat. Commun.">
        <title>Whole-genome sequencing of Oryza brachyantha reveals mechanisms underlying Oryza genome evolution.</title>
        <authorList>
            <person name="Chen J."/>
            <person name="Huang Q."/>
            <person name="Gao D."/>
            <person name="Wang J."/>
            <person name="Lang Y."/>
            <person name="Liu T."/>
            <person name="Li B."/>
            <person name="Bai Z."/>
            <person name="Luis Goicoechea J."/>
            <person name="Liang C."/>
            <person name="Chen C."/>
            <person name="Zhang W."/>
            <person name="Sun S."/>
            <person name="Liao Y."/>
            <person name="Zhang X."/>
            <person name="Yang L."/>
            <person name="Song C."/>
            <person name="Wang M."/>
            <person name="Shi J."/>
            <person name="Liu G."/>
            <person name="Liu J."/>
            <person name="Zhou H."/>
            <person name="Zhou W."/>
            <person name="Yu Q."/>
            <person name="An N."/>
            <person name="Chen Y."/>
            <person name="Cai Q."/>
            <person name="Wang B."/>
            <person name="Liu B."/>
            <person name="Min J."/>
            <person name="Huang Y."/>
            <person name="Wu H."/>
            <person name="Li Z."/>
            <person name="Zhang Y."/>
            <person name="Yin Y."/>
            <person name="Song W."/>
            <person name="Jiang J."/>
            <person name="Jackson S.A."/>
            <person name="Wing R.A."/>
            <person name="Wang J."/>
            <person name="Chen M."/>
        </authorList>
    </citation>
    <scope>NUCLEOTIDE SEQUENCE [LARGE SCALE GENOMIC DNA]</scope>
    <source>
        <strain evidence="8">cv. IRGC 101232</strain>
    </source>
</reference>
<feature type="domain" description="SKP1 component POZ" evidence="7">
    <location>
        <begin position="45"/>
        <end position="104"/>
    </location>
</feature>
<dbReference type="AlphaFoldDB" id="J3MAQ3"/>
<dbReference type="SMART" id="SM00512">
    <property type="entry name" value="Skp1"/>
    <property type="match status" value="1"/>
</dbReference>
<protein>
    <recommendedName>
        <fullName evidence="4">SKP1-like protein</fullName>
    </recommendedName>
</protein>
<evidence type="ECO:0000256" key="3">
    <source>
        <dbReference type="ARBA" id="ARBA00022786"/>
    </source>
</evidence>
<dbReference type="STRING" id="4533.J3MAQ3"/>
<dbReference type="OrthoDB" id="683036at2759"/>
<proteinExistence type="inferred from homology"/>
<dbReference type="GO" id="GO:0009867">
    <property type="term" value="P:jasmonic acid mediated signaling pathway"/>
    <property type="evidence" value="ECO:0007669"/>
    <property type="project" value="UniProtKB-ARBA"/>
</dbReference>
<feature type="domain" description="SKP1 component dimerisation" evidence="6">
    <location>
        <begin position="147"/>
        <end position="193"/>
    </location>
</feature>
<dbReference type="InterPro" id="IPR011333">
    <property type="entry name" value="SKP1/BTB/POZ_sf"/>
</dbReference>
<keyword evidence="3 4" id="KW-0833">Ubl conjugation pathway</keyword>
<dbReference type="InterPro" id="IPR036296">
    <property type="entry name" value="SKP1-like_dim_sf"/>
</dbReference>
<dbReference type="InterPro" id="IPR016897">
    <property type="entry name" value="SKP1"/>
</dbReference>
<evidence type="ECO:0000313" key="9">
    <source>
        <dbReference type="Proteomes" id="UP000006038"/>
    </source>
</evidence>
<reference evidence="8" key="2">
    <citation type="submission" date="2013-04" db="UniProtKB">
        <authorList>
            <consortium name="EnsemblPlants"/>
        </authorList>
    </citation>
    <scope>IDENTIFICATION</scope>
</reference>
<comment type="pathway">
    <text evidence="1 4">Protein modification; protein ubiquitination.</text>
</comment>
<dbReference type="Pfam" id="PF01466">
    <property type="entry name" value="Skp1"/>
    <property type="match status" value="1"/>
</dbReference>
<dbReference type="PIRSF" id="PIRSF028729">
    <property type="entry name" value="E3_ubiquit_lig_SCF_Skp"/>
    <property type="match status" value="1"/>
</dbReference>
<dbReference type="Gramene" id="OB06G10970.1">
    <property type="protein sequence ID" value="OB06G10970.1"/>
    <property type="gene ID" value="OB06G10970"/>
</dbReference>
<dbReference type="Proteomes" id="UP000006038">
    <property type="component" value="Chromosome 6"/>
</dbReference>
<dbReference type="Pfam" id="PF03931">
    <property type="entry name" value="Skp1_POZ"/>
    <property type="match status" value="1"/>
</dbReference>
<dbReference type="PANTHER" id="PTHR11165">
    <property type="entry name" value="SKP1"/>
    <property type="match status" value="1"/>
</dbReference>
<dbReference type="HOGENOM" id="CLU_059252_5_0_1"/>
<comment type="function">
    <text evidence="4">Involved in ubiquitination and subsequent proteasomal degradation of target proteins. Together with CUL1, RBX1 and a F-box protein, it forms a SCF E3 ubiquitin ligase complex. The functional specificity of this complex depends on the type of F-box protein. In the SCF complex, it serves as an adapter that links the F-box protein to CUL1.</text>
</comment>
<evidence type="ECO:0000256" key="1">
    <source>
        <dbReference type="ARBA" id="ARBA00004906"/>
    </source>
</evidence>
<evidence type="ECO:0000256" key="2">
    <source>
        <dbReference type="ARBA" id="ARBA00009993"/>
    </source>
</evidence>
<organism evidence="8">
    <name type="scientific">Oryza brachyantha</name>
    <name type="common">malo sina</name>
    <dbReference type="NCBI Taxonomy" id="4533"/>
    <lineage>
        <taxon>Eukaryota</taxon>
        <taxon>Viridiplantae</taxon>
        <taxon>Streptophyta</taxon>
        <taxon>Embryophyta</taxon>
        <taxon>Tracheophyta</taxon>
        <taxon>Spermatophyta</taxon>
        <taxon>Magnoliopsida</taxon>
        <taxon>Liliopsida</taxon>
        <taxon>Poales</taxon>
        <taxon>Poaceae</taxon>
        <taxon>BOP clade</taxon>
        <taxon>Oryzoideae</taxon>
        <taxon>Oryzeae</taxon>
        <taxon>Oryzinae</taxon>
        <taxon>Oryza</taxon>
    </lineage>
</organism>
<feature type="compositionally biased region" description="Low complexity" evidence="5">
    <location>
        <begin position="1"/>
        <end position="17"/>
    </location>
</feature>
<dbReference type="KEGG" id="obr:102704893"/>
<dbReference type="InterPro" id="IPR016072">
    <property type="entry name" value="Skp1_comp_dimer"/>
</dbReference>
<comment type="similarity">
    <text evidence="2 4">Belongs to the SKP1 family.</text>
</comment>
<dbReference type="OMA" id="SFDAEFM"/>
<dbReference type="GO" id="GO:0016567">
    <property type="term" value="P:protein ubiquitination"/>
    <property type="evidence" value="ECO:0007669"/>
    <property type="project" value="UniProtKB-UniRule"/>
</dbReference>
<dbReference type="EnsemblPlants" id="OB06G10970.1">
    <property type="protein sequence ID" value="OB06G10970.1"/>
    <property type="gene ID" value="OB06G10970"/>
</dbReference>
<dbReference type="InterPro" id="IPR001232">
    <property type="entry name" value="SKP1-like"/>
</dbReference>
<comment type="subunit">
    <text evidence="4">Part of a SCF (SKP1-cullin-F-box) protein ligase complex.</text>
</comment>
<evidence type="ECO:0000256" key="5">
    <source>
        <dbReference type="SAM" id="MobiDB-lite"/>
    </source>
</evidence>
<dbReference type="GO" id="GO:0006511">
    <property type="term" value="P:ubiquitin-dependent protein catabolic process"/>
    <property type="evidence" value="ECO:0007669"/>
    <property type="project" value="InterPro"/>
</dbReference>
<dbReference type="UniPathway" id="UPA00143"/>
<feature type="region of interest" description="Disordered" evidence="5">
    <location>
        <begin position="1"/>
        <end position="23"/>
    </location>
</feature>
<evidence type="ECO:0000256" key="4">
    <source>
        <dbReference type="PIRNR" id="PIRNR028729"/>
    </source>
</evidence>
<dbReference type="Gene3D" id="3.30.710.10">
    <property type="entry name" value="Potassium Channel Kv1.1, Chain A"/>
    <property type="match status" value="1"/>
</dbReference>
<dbReference type="SUPFAM" id="SSF81382">
    <property type="entry name" value="Skp1 dimerisation domain-like"/>
    <property type="match status" value="1"/>
</dbReference>
<accession>J3MAQ3</accession>
<name>J3MAQ3_ORYBR</name>
<dbReference type="eggNOG" id="KOG1724">
    <property type="taxonomic scope" value="Eukaryota"/>
</dbReference>
<sequence>MTPDLQSTKSKSSTQSRSRNRSRSASIFVSFRFDRSSMEGDSSKKMITLISSDGERFEVSEAAASLSQILRHMIEDDCVDPAGVVLPNVAAKPLAKVVEYCTRHAGAGAGDEAAAEELERFDAEFIDVGMDMLHALLTAANFMCVDGLIGLAIRRTADHIRGKSPEQIRKLFRIVNDFTPEEEQAIIKEHEWAFQ</sequence>
<dbReference type="InterPro" id="IPR016073">
    <property type="entry name" value="Skp1_comp_POZ"/>
</dbReference>
<keyword evidence="9" id="KW-1185">Reference proteome</keyword>
<evidence type="ECO:0000313" key="8">
    <source>
        <dbReference type="EnsemblPlants" id="OB06G10970.1"/>
    </source>
</evidence>
<dbReference type="SUPFAM" id="SSF54695">
    <property type="entry name" value="POZ domain"/>
    <property type="match status" value="1"/>
</dbReference>
<evidence type="ECO:0000259" key="6">
    <source>
        <dbReference type="Pfam" id="PF01466"/>
    </source>
</evidence>
<dbReference type="GeneID" id="102704893"/>
<evidence type="ECO:0000259" key="7">
    <source>
        <dbReference type="Pfam" id="PF03931"/>
    </source>
</evidence>